<feature type="transmembrane region" description="Helical" evidence="7">
    <location>
        <begin position="111"/>
        <end position="130"/>
    </location>
</feature>
<keyword evidence="4 7" id="KW-0812">Transmembrane</keyword>
<evidence type="ECO:0000256" key="4">
    <source>
        <dbReference type="ARBA" id="ARBA00022692"/>
    </source>
</evidence>
<comment type="caution">
    <text evidence="9">The sequence shown here is derived from an EMBL/GenBank/DDBJ whole genome shotgun (WGS) entry which is preliminary data.</text>
</comment>
<evidence type="ECO:0000256" key="7">
    <source>
        <dbReference type="SAM" id="Phobius"/>
    </source>
</evidence>
<feature type="transmembrane region" description="Helical" evidence="7">
    <location>
        <begin position="283"/>
        <end position="304"/>
    </location>
</feature>
<evidence type="ECO:0000313" key="9">
    <source>
        <dbReference type="EMBL" id="HIQ60664.1"/>
    </source>
</evidence>
<feature type="transmembrane region" description="Helical" evidence="7">
    <location>
        <begin position="51"/>
        <end position="68"/>
    </location>
</feature>
<dbReference type="Pfam" id="PF02397">
    <property type="entry name" value="Bac_transf"/>
    <property type="match status" value="1"/>
</dbReference>
<dbReference type="NCBIfam" id="TIGR03025">
    <property type="entry name" value="EPS_sugtrans"/>
    <property type="match status" value="1"/>
</dbReference>
<sequence>MYQQKQKLQNSLLVLVDAVCLVAAFLFGSVVRLEFRPDPVNPTMNGVIANLWLVLVTYFCVYVFFNANQDFSRRDGYEELVYVVKVSAFVAGVIALVFFAAHKLEYLTRTVWAVTVLSNLVLMYTSHMLVKKVAKKRRAMAEKEHMYLVTTQSRVTYILSQLKHEEVLERYTLRIAIVDQDMRGMTIGGYPVVATLEDMMEDPRREVVDVAYINVPYDTGKSLQEYIDGFEEMGIPVQLNINMLEGKEGYSRCIDMVGNMPVVSFAPRFFDYNKLVMKRAIDIIGALVGLLITAVVSIFVVPAIKLESKGPALFRQKRVGKNGRYFYIYKFRSMSADAEARKADLMEQNEMKGQMFKMTNDPRVTKVGKFIRATSIDELPQFWNILKGEMSLVGTRPPTVEEFKQYEPRHKRRLSMKPGLTGLWQVSGRSDIEDFEEVVRLDVAYIDNWNLQLDAKILLKTLVVIFKKVGAR</sequence>
<dbReference type="InterPro" id="IPR017475">
    <property type="entry name" value="EPS_sugar_tfrase"/>
</dbReference>
<feature type="transmembrane region" description="Helical" evidence="7">
    <location>
        <begin position="80"/>
        <end position="99"/>
    </location>
</feature>
<evidence type="ECO:0000256" key="2">
    <source>
        <dbReference type="ARBA" id="ARBA00006464"/>
    </source>
</evidence>
<comment type="subcellular location">
    <subcellularLocation>
        <location evidence="1">Membrane</location>
        <topology evidence="1">Multi-pass membrane protein</topology>
    </subcellularLocation>
</comment>
<feature type="domain" description="Bacterial sugar transferase" evidence="8">
    <location>
        <begin position="278"/>
        <end position="467"/>
    </location>
</feature>
<evidence type="ECO:0000259" key="8">
    <source>
        <dbReference type="Pfam" id="PF02397"/>
    </source>
</evidence>
<dbReference type="PANTHER" id="PTHR30576:SF10">
    <property type="entry name" value="SLL5057 PROTEIN"/>
    <property type="match status" value="1"/>
</dbReference>
<dbReference type="PANTHER" id="PTHR30576">
    <property type="entry name" value="COLANIC BIOSYNTHESIS UDP-GLUCOSE LIPID CARRIER TRANSFERASE"/>
    <property type="match status" value="1"/>
</dbReference>
<evidence type="ECO:0000256" key="5">
    <source>
        <dbReference type="ARBA" id="ARBA00022989"/>
    </source>
</evidence>
<proteinExistence type="inferred from homology"/>
<dbReference type="InterPro" id="IPR003362">
    <property type="entry name" value="Bact_transf"/>
</dbReference>
<evidence type="ECO:0000256" key="1">
    <source>
        <dbReference type="ARBA" id="ARBA00004141"/>
    </source>
</evidence>
<name>A0A9D1CHI9_9FIRM</name>
<keyword evidence="3 9" id="KW-0808">Transferase</keyword>
<evidence type="ECO:0000313" key="10">
    <source>
        <dbReference type="Proteomes" id="UP000886879"/>
    </source>
</evidence>
<evidence type="ECO:0000256" key="6">
    <source>
        <dbReference type="ARBA" id="ARBA00023136"/>
    </source>
</evidence>
<organism evidence="9 10">
    <name type="scientific">Candidatus Enterenecus faecium</name>
    <dbReference type="NCBI Taxonomy" id="2840780"/>
    <lineage>
        <taxon>Bacteria</taxon>
        <taxon>Bacillati</taxon>
        <taxon>Bacillota</taxon>
        <taxon>Clostridia</taxon>
        <taxon>Eubacteriales</taxon>
        <taxon>Candidatus Enterenecus</taxon>
    </lineage>
</organism>
<keyword evidence="6 7" id="KW-0472">Membrane</keyword>
<protein>
    <submittedName>
        <fullName evidence="9">Sugar transferase</fullName>
    </submittedName>
</protein>
<reference evidence="9" key="2">
    <citation type="journal article" date="2021" name="PeerJ">
        <title>Extensive microbial diversity within the chicken gut microbiome revealed by metagenomics and culture.</title>
        <authorList>
            <person name="Gilroy R."/>
            <person name="Ravi A."/>
            <person name="Getino M."/>
            <person name="Pursley I."/>
            <person name="Horton D.L."/>
            <person name="Alikhan N.F."/>
            <person name="Baker D."/>
            <person name="Gharbi K."/>
            <person name="Hall N."/>
            <person name="Watson M."/>
            <person name="Adriaenssens E.M."/>
            <person name="Foster-Nyarko E."/>
            <person name="Jarju S."/>
            <person name="Secka A."/>
            <person name="Antonio M."/>
            <person name="Oren A."/>
            <person name="Chaudhuri R.R."/>
            <person name="La Ragione R."/>
            <person name="Hildebrand F."/>
            <person name="Pallen M.J."/>
        </authorList>
    </citation>
    <scope>NUCLEOTIDE SEQUENCE</scope>
    <source>
        <strain evidence="9">ChiGjej2B2-12916</strain>
    </source>
</reference>
<reference evidence="9" key="1">
    <citation type="submission" date="2020-10" db="EMBL/GenBank/DDBJ databases">
        <authorList>
            <person name="Gilroy R."/>
        </authorList>
    </citation>
    <scope>NUCLEOTIDE SEQUENCE</scope>
    <source>
        <strain evidence="9">ChiGjej2B2-12916</strain>
    </source>
</reference>
<dbReference type="EMBL" id="DVFO01000034">
    <property type="protein sequence ID" value="HIQ60664.1"/>
    <property type="molecule type" value="Genomic_DNA"/>
</dbReference>
<keyword evidence="5 7" id="KW-1133">Transmembrane helix</keyword>
<dbReference type="GO" id="GO:0016020">
    <property type="term" value="C:membrane"/>
    <property type="evidence" value="ECO:0007669"/>
    <property type="project" value="UniProtKB-SubCell"/>
</dbReference>
<accession>A0A9D1CHI9</accession>
<dbReference type="GO" id="GO:0016780">
    <property type="term" value="F:phosphotransferase activity, for other substituted phosphate groups"/>
    <property type="evidence" value="ECO:0007669"/>
    <property type="project" value="TreeGrafter"/>
</dbReference>
<gene>
    <name evidence="9" type="ORF">IAD31_03590</name>
</gene>
<evidence type="ECO:0000256" key="3">
    <source>
        <dbReference type="ARBA" id="ARBA00022679"/>
    </source>
</evidence>
<comment type="similarity">
    <text evidence="2">Belongs to the bacterial sugar transferase family.</text>
</comment>
<dbReference type="Proteomes" id="UP000886879">
    <property type="component" value="Unassembled WGS sequence"/>
</dbReference>
<dbReference type="AlphaFoldDB" id="A0A9D1CHI9"/>
<feature type="transmembrane region" description="Helical" evidence="7">
    <location>
        <begin position="12"/>
        <end position="31"/>
    </location>
</feature>